<dbReference type="Gene3D" id="3.40.30.10">
    <property type="entry name" value="Glutaredoxin"/>
    <property type="match status" value="1"/>
</dbReference>
<evidence type="ECO:0000256" key="3">
    <source>
        <dbReference type="ARBA" id="ARBA00022982"/>
    </source>
</evidence>
<keyword evidence="2" id="KW-0813">Transport</keyword>
<reference evidence="11 12" key="1">
    <citation type="journal article" date="2020" name="Front. Microbiol.">
        <title>Genetic Organization of the aprX-lipA2 Operon Affects the Proteolytic Potential of Pseudomonas Species in Milk.</title>
        <authorList>
            <person name="Maier C."/>
            <person name="Huptas C."/>
            <person name="von Neubeck M."/>
            <person name="Scherer S."/>
            <person name="Wenning M."/>
            <person name="Lucking G."/>
        </authorList>
    </citation>
    <scope>NUCLEOTIDE SEQUENCE [LARGE SCALE GENOMIC DNA]</scope>
    <source>
        <strain evidence="11 12">WS 4671</strain>
    </source>
</reference>
<dbReference type="PIRSF" id="PIRSF000077">
    <property type="entry name" value="Thioredoxin"/>
    <property type="match status" value="1"/>
</dbReference>
<dbReference type="PANTHER" id="PTHR45663:SF11">
    <property type="entry name" value="GEO12009P1"/>
    <property type="match status" value="1"/>
</dbReference>
<sequence length="109" mass="11801">MSNDLIKHVTDATFEAEVLKAAGPVLVDYWAEWCGPCKMIAPVLDDIATEYDGRLTIAKLNIDENQETPAKHGVRGIPTLMLFKDGEVAATKVGALSKSQLAAFIDVNL</sequence>
<dbReference type="InterPro" id="IPR017937">
    <property type="entry name" value="Thioredoxin_CS"/>
</dbReference>
<dbReference type="InterPro" id="IPR005746">
    <property type="entry name" value="Thioredoxin"/>
</dbReference>
<dbReference type="AlphaFoldDB" id="A0A7Y0ZPE3"/>
<protein>
    <recommendedName>
        <fullName evidence="6 7">Thioredoxin</fullName>
    </recommendedName>
</protein>
<dbReference type="GO" id="GO:0005829">
    <property type="term" value="C:cytosol"/>
    <property type="evidence" value="ECO:0007669"/>
    <property type="project" value="TreeGrafter"/>
</dbReference>
<dbReference type="InterPro" id="IPR036249">
    <property type="entry name" value="Thioredoxin-like_sf"/>
</dbReference>
<evidence type="ECO:0000256" key="9">
    <source>
        <dbReference type="PIRSR" id="PIRSR000077-4"/>
    </source>
</evidence>
<dbReference type="SUPFAM" id="SSF52833">
    <property type="entry name" value="Thioredoxin-like"/>
    <property type="match status" value="1"/>
</dbReference>
<dbReference type="NCBIfam" id="NF006898">
    <property type="entry name" value="PRK09381.1"/>
    <property type="match status" value="1"/>
</dbReference>
<organism evidence="11 12">
    <name type="scientific">Pseudomonas veronii</name>
    <dbReference type="NCBI Taxonomy" id="76761"/>
    <lineage>
        <taxon>Bacteria</taxon>
        <taxon>Pseudomonadati</taxon>
        <taxon>Pseudomonadota</taxon>
        <taxon>Gammaproteobacteria</taxon>
        <taxon>Pseudomonadales</taxon>
        <taxon>Pseudomonadaceae</taxon>
        <taxon>Pseudomonas</taxon>
    </lineage>
</organism>
<feature type="active site" description="Nucleophile" evidence="8">
    <location>
        <position position="37"/>
    </location>
</feature>
<evidence type="ECO:0000256" key="4">
    <source>
        <dbReference type="ARBA" id="ARBA00023157"/>
    </source>
</evidence>
<feature type="site" description="Contributes to redox potential value" evidence="8">
    <location>
        <position position="36"/>
    </location>
</feature>
<feature type="site" description="Contributes to redox potential value" evidence="8">
    <location>
        <position position="35"/>
    </location>
</feature>
<feature type="active site" description="Nucleophile" evidence="8">
    <location>
        <position position="34"/>
    </location>
</feature>
<dbReference type="CDD" id="cd02947">
    <property type="entry name" value="TRX_family"/>
    <property type="match status" value="1"/>
</dbReference>
<keyword evidence="3" id="KW-0249">Electron transport</keyword>
<dbReference type="RefSeq" id="WP_057003995.1">
    <property type="nucleotide sequence ID" value="NZ_CP149793.1"/>
</dbReference>
<evidence type="ECO:0000256" key="2">
    <source>
        <dbReference type="ARBA" id="ARBA00022448"/>
    </source>
</evidence>
<dbReference type="EMBL" id="JAAQWE010000002">
    <property type="protein sequence ID" value="NMX95604.1"/>
    <property type="molecule type" value="Genomic_DNA"/>
</dbReference>
<comment type="similarity">
    <text evidence="1 7">Belongs to the thioredoxin family.</text>
</comment>
<evidence type="ECO:0000256" key="7">
    <source>
        <dbReference type="PIRNR" id="PIRNR000077"/>
    </source>
</evidence>
<dbReference type="GO" id="GO:0045454">
    <property type="term" value="P:cell redox homeostasis"/>
    <property type="evidence" value="ECO:0007669"/>
    <property type="project" value="TreeGrafter"/>
</dbReference>
<evidence type="ECO:0000256" key="5">
    <source>
        <dbReference type="ARBA" id="ARBA00023284"/>
    </source>
</evidence>
<keyword evidence="4 9" id="KW-1015">Disulfide bond</keyword>
<evidence type="ECO:0000313" key="11">
    <source>
        <dbReference type="EMBL" id="NMX95604.1"/>
    </source>
</evidence>
<proteinExistence type="inferred from homology"/>
<keyword evidence="5 9" id="KW-0676">Redox-active center</keyword>
<dbReference type="PANTHER" id="PTHR45663">
    <property type="entry name" value="GEO12009P1"/>
    <property type="match status" value="1"/>
</dbReference>
<gene>
    <name evidence="11" type="primary">trxA</name>
    <name evidence="11" type="ORF">HBO43_03230</name>
</gene>
<dbReference type="OrthoDB" id="9790390at2"/>
<feature type="domain" description="Thioredoxin" evidence="10">
    <location>
        <begin position="1"/>
        <end position="109"/>
    </location>
</feature>
<dbReference type="FunFam" id="3.40.30.10:FF:000001">
    <property type="entry name" value="Thioredoxin"/>
    <property type="match status" value="1"/>
</dbReference>
<evidence type="ECO:0000256" key="6">
    <source>
        <dbReference type="NCBIfam" id="TIGR01068"/>
    </source>
</evidence>
<dbReference type="PRINTS" id="PR00421">
    <property type="entry name" value="THIOREDOXIN"/>
</dbReference>
<feature type="site" description="Deprotonates C-terminal active site Cys" evidence="8">
    <location>
        <position position="28"/>
    </location>
</feature>
<dbReference type="InterPro" id="IPR013766">
    <property type="entry name" value="Thioredoxin_domain"/>
</dbReference>
<name>A0A7Y0ZPE3_PSEVE</name>
<feature type="disulfide bond" description="Redox-active" evidence="9">
    <location>
        <begin position="34"/>
        <end position="37"/>
    </location>
</feature>
<dbReference type="NCBIfam" id="TIGR01068">
    <property type="entry name" value="thioredoxin"/>
    <property type="match status" value="1"/>
</dbReference>
<accession>A0A7Y0ZPE3</accession>
<dbReference type="PROSITE" id="PS51352">
    <property type="entry name" value="THIOREDOXIN_2"/>
    <property type="match status" value="1"/>
</dbReference>
<evidence type="ECO:0000256" key="8">
    <source>
        <dbReference type="PIRSR" id="PIRSR000077-1"/>
    </source>
</evidence>
<dbReference type="Proteomes" id="UP000552560">
    <property type="component" value="Unassembled WGS sequence"/>
</dbReference>
<evidence type="ECO:0000313" key="12">
    <source>
        <dbReference type="Proteomes" id="UP000552560"/>
    </source>
</evidence>
<comment type="caution">
    <text evidence="11">The sequence shown here is derived from an EMBL/GenBank/DDBJ whole genome shotgun (WGS) entry which is preliminary data.</text>
</comment>
<dbReference type="PROSITE" id="PS00194">
    <property type="entry name" value="THIOREDOXIN_1"/>
    <property type="match status" value="1"/>
</dbReference>
<dbReference type="Pfam" id="PF00085">
    <property type="entry name" value="Thioredoxin"/>
    <property type="match status" value="1"/>
</dbReference>
<evidence type="ECO:0000259" key="10">
    <source>
        <dbReference type="PROSITE" id="PS51352"/>
    </source>
</evidence>
<evidence type="ECO:0000256" key="1">
    <source>
        <dbReference type="ARBA" id="ARBA00008987"/>
    </source>
</evidence>
<dbReference type="GO" id="GO:0015035">
    <property type="term" value="F:protein-disulfide reductase activity"/>
    <property type="evidence" value="ECO:0007669"/>
    <property type="project" value="UniProtKB-UniRule"/>
</dbReference>